<keyword evidence="1" id="KW-0812">Transmembrane</keyword>
<feature type="transmembrane region" description="Helical" evidence="1">
    <location>
        <begin position="7"/>
        <end position="26"/>
    </location>
</feature>
<sequence length="62" mass="7167">MKKNNLPLILIIVSFMLIILNFIFTSDEMNSGFWLRITGSVLLIIAMALTIRDRKKRNNNAE</sequence>
<accession>A0A1Z8B8U3</accession>
<dbReference type="Proteomes" id="UP000196102">
    <property type="component" value="Unassembled WGS sequence"/>
</dbReference>
<evidence type="ECO:0000256" key="1">
    <source>
        <dbReference type="SAM" id="Phobius"/>
    </source>
</evidence>
<gene>
    <name evidence="2" type="ORF">A9Q93_02920</name>
</gene>
<keyword evidence="1" id="KW-0472">Membrane</keyword>
<feature type="transmembrane region" description="Helical" evidence="1">
    <location>
        <begin position="32"/>
        <end position="51"/>
    </location>
</feature>
<comment type="caution">
    <text evidence="2">The sequence shown here is derived from an EMBL/GenBank/DDBJ whole genome shotgun (WGS) entry which is preliminary data.</text>
</comment>
<keyword evidence="1" id="KW-1133">Transmembrane helix</keyword>
<proteinExistence type="predicted"/>
<reference evidence="3" key="1">
    <citation type="journal article" date="2017" name="Proc. Natl. Acad. Sci. U.S.A.">
        <title>Simulation of Deepwater Horizon oil plume reveals substrate specialization within a complex community of hydrocarbon-degraders.</title>
        <authorList>
            <person name="Hu P."/>
            <person name="Dubinsky E.A."/>
            <person name="Probst A.J."/>
            <person name="Wang J."/>
            <person name="Sieber C.M.K."/>
            <person name="Tom L.M."/>
            <person name="Gardinali P."/>
            <person name="Banfield J.F."/>
            <person name="Atlas R.M."/>
            <person name="Andersen G.L."/>
        </authorList>
    </citation>
    <scope>NUCLEOTIDE SEQUENCE [LARGE SCALE GENOMIC DNA]</scope>
</reference>
<dbReference type="EMBL" id="MAAX01000049">
    <property type="protein sequence ID" value="OUS19024.1"/>
    <property type="molecule type" value="Genomic_DNA"/>
</dbReference>
<protein>
    <submittedName>
        <fullName evidence="2">Uncharacterized protein</fullName>
    </submittedName>
</protein>
<dbReference type="AlphaFoldDB" id="A0A1Z8B8U3"/>
<organism evidence="2 3">
    <name type="scientific">Nonlabens dokdonensis</name>
    <dbReference type="NCBI Taxonomy" id="328515"/>
    <lineage>
        <taxon>Bacteria</taxon>
        <taxon>Pseudomonadati</taxon>
        <taxon>Bacteroidota</taxon>
        <taxon>Flavobacteriia</taxon>
        <taxon>Flavobacteriales</taxon>
        <taxon>Flavobacteriaceae</taxon>
        <taxon>Nonlabens</taxon>
    </lineage>
</organism>
<evidence type="ECO:0000313" key="2">
    <source>
        <dbReference type="EMBL" id="OUS19024.1"/>
    </source>
</evidence>
<evidence type="ECO:0000313" key="3">
    <source>
        <dbReference type="Proteomes" id="UP000196102"/>
    </source>
</evidence>
<name>A0A1Z8B8U3_9FLAO</name>